<dbReference type="Gene3D" id="3.10.20.310">
    <property type="entry name" value="membrane protein fhac"/>
    <property type="match status" value="3"/>
</dbReference>
<dbReference type="PANTHER" id="PTHR12815">
    <property type="entry name" value="SORTING AND ASSEMBLY MACHINERY SAMM50 PROTEIN FAMILY MEMBER"/>
    <property type="match status" value="1"/>
</dbReference>
<keyword evidence="4" id="KW-0472">Membrane</keyword>
<gene>
    <name evidence="8" type="ORF">IAB06_01770</name>
</gene>
<keyword evidence="2" id="KW-0812">Transmembrane</keyword>
<dbReference type="Proteomes" id="UP000824099">
    <property type="component" value="Unassembled WGS sequence"/>
</dbReference>
<dbReference type="InterPro" id="IPR000184">
    <property type="entry name" value="Bac_surfAg_D15"/>
</dbReference>
<reference evidence="8" key="2">
    <citation type="journal article" date="2021" name="PeerJ">
        <title>Extensive microbial diversity within the chicken gut microbiome revealed by metagenomics and culture.</title>
        <authorList>
            <person name="Gilroy R."/>
            <person name="Ravi A."/>
            <person name="Getino M."/>
            <person name="Pursley I."/>
            <person name="Horton D.L."/>
            <person name="Alikhan N.F."/>
            <person name="Baker D."/>
            <person name="Gharbi K."/>
            <person name="Hall N."/>
            <person name="Watson M."/>
            <person name="Adriaenssens E.M."/>
            <person name="Foster-Nyarko E."/>
            <person name="Jarju S."/>
            <person name="Secka A."/>
            <person name="Antonio M."/>
            <person name="Oren A."/>
            <person name="Chaudhuri R.R."/>
            <person name="La Ragione R."/>
            <person name="Hildebrand F."/>
            <person name="Pallen M.J."/>
        </authorList>
    </citation>
    <scope>NUCLEOTIDE SEQUENCE</scope>
    <source>
        <strain evidence="8">CHK160-1198</strain>
    </source>
</reference>
<sequence>MKKKTILRPIALSITAGFLAVGTAYAEEVSAPVEQSSNAVASEAVAVENPEVVQVEATLKAAEEANANIKAYLGRTVTKVEIVGLDSIEQKTVAETLKVTAGNTLTEEGLAADLQAVYELGFVYNVAPEFTEVPEGVQVVYHVIENPVFKDIKIEGNTKLSDKKIAEIFDLPKEQIINLKDVNERVRKLESEYAQEGFILAKITDVRVLPSGELYVEVNEGIVEDFKIKGNTKTKDYVITREMKLKKGEPFNTKDARRSMQRIYNLGYFEDVNIKLNPGKAPNAIEVEITVVEMNTGTFGIGAGYSDADGFLGMVSLGDKNFRGTGDKINIRWEFGGDSDNNKNYEFGYMRPWLDDKETSLGFTVYDMTNEYADYDRNADEIARYDKQRRGQELTFSRRTNNEYVVNYLTFKNREDIYKGVADGYEGSDQYFEEGDKEARQKENFGKTRSIGFTRTFDSRDNISDPREGKRNSYSIEWAGLGGDFDFTKYSADFRYYYRMGASDDVIALQLGVGYADGTMPLSQRFAVGGSDTLRGYKDDQFKGNSMLRGTLEYRVPLIKKVQGVLFTDVGYAWDKKREKEDNFDLGLMKYSYGVGLRINSPLGPLRLDYGIGDDGGRFHFSFGGQF</sequence>
<dbReference type="EMBL" id="DVNI01000026">
    <property type="protein sequence ID" value="HIU63756.1"/>
    <property type="molecule type" value="Genomic_DNA"/>
</dbReference>
<accession>A0A9D1SKP1</accession>
<dbReference type="Pfam" id="PF01103">
    <property type="entry name" value="Omp85"/>
    <property type="match status" value="1"/>
</dbReference>
<protein>
    <submittedName>
        <fullName evidence="8">Outer membrane protein assembly factor</fullName>
    </submittedName>
</protein>
<comment type="caution">
    <text evidence="8">The sequence shown here is derived from an EMBL/GenBank/DDBJ whole genome shotgun (WGS) entry which is preliminary data.</text>
</comment>
<evidence type="ECO:0000256" key="1">
    <source>
        <dbReference type="ARBA" id="ARBA00004370"/>
    </source>
</evidence>
<evidence type="ECO:0000313" key="8">
    <source>
        <dbReference type="EMBL" id="HIU63756.1"/>
    </source>
</evidence>
<reference evidence="8" key="1">
    <citation type="submission" date="2020-10" db="EMBL/GenBank/DDBJ databases">
        <authorList>
            <person name="Gilroy R."/>
        </authorList>
    </citation>
    <scope>NUCLEOTIDE SEQUENCE</scope>
    <source>
        <strain evidence="8">CHK160-1198</strain>
    </source>
</reference>
<dbReference type="InterPro" id="IPR010827">
    <property type="entry name" value="BamA/TamA_POTRA"/>
</dbReference>
<dbReference type="GO" id="GO:0019867">
    <property type="term" value="C:outer membrane"/>
    <property type="evidence" value="ECO:0007669"/>
    <property type="project" value="InterPro"/>
</dbReference>
<feature type="signal peptide" evidence="6">
    <location>
        <begin position="1"/>
        <end position="26"/>
    </location>
</feature>
<dbReference type="PANTHER" id="PTHR12815:SF47">
    <property type="entry name" value="TRANSLOCATION AND ASSEMBLY MODULE SUBUNIT TAMA"/>
    <property type="match status" value="1"/>
</dbReference>
<keyword evidence="3 6" id="KW-0732">Signal</keyword>
<evidence type="ECO:0000256" key="2">
    <source>
        <dbReference type="ARBA" id="ARBA00022692"/>
    </source>
</evidence>
<proteinExistence type="predicted"/>
<evidence type="ECO:0000256" key="4">
    <source>
        <dbReference type="ARBA" id="ARBA00023136"/>
    </source>
</evidence>
<dbReference type="PROSITE" id="PS51779">
    <property type="entry name" value="POTRA"/>
    <property type="match status" value="1"/>
</dbReference>
<evidence type="ECO:0000313" key="9">
    <source>
        <dbReference type="Proteomes" id="UP000824099"/>
    </source>
</evidence>
<feature type="domain" description="POTRA" evidence="7">
    <location>
        <begin position="221"/>
        <end position="292"/>
    </location>
</feature>
<name>A0A9D1SKP1_9FIRM</name>
<evidence type="ECO:0000256" key="5">
    <source>
        <dbReference type="ARBA" id="ARBA00023237"/>
    </source>
</evidence>
<dbReference type="InterPro" id="IPR039910">
    <property type="entry name" value="D15-like"/>
</dbReference>
<dbReference type="AlphaFoldDB" id="A0A9D1SKP1"/>
<evidence type="ECO:0000256" key="3">
    <source>
        <dbReference type="ARBA" id="ARBA00022729"/>
    </source>
</evidence>
<dbReference type="InterPro" id="IPR034746">
    <property type="entry name" value="POTRA"/>
</dbReference>
<keyword evidence="5" id="KW-0998">Cell outer membrane</keyword>
<evidence type="ECO:0000256" key="6">
    <source>
        <dbReference type="SAM" id="SignalP"/>
    </source>
</evidence>
<feature type="chain" id="PRO_5038516121" evidence="6">
    <location>
        <begin position="27"/>
        <end position="627"/>
    </location>
</feature>
<dbReference type="Pfam" id="PF07244">
    <property type="entry name" value="POTRA"/>
    <property type="match status" value="3"/>
</dbReference>
<evidence type="ECO:0000259" key="7">
    <source>
        <dbReference type="PROSITE" id="PS51779"/>
    </source>
</evidence>
<dbReference type="Gene3D" id="2.40.160.50">
    <property type="entry name" value="membrane protein fhac: a member of the omp85/tpsb transporter family"/>
    <property type="match status" value="1"/>
</dbReference>
<organism evidence="8 9">
    <name type="scientific">Candidatus Avacidaminococcus intestinavium</name>
    <dbReference type="NCBI Taxonomy" id="2840684"/>
    <lineage>
        <taxon>Bacteria</taxon>
        <taxon>Bacillati</taxon>
        <taxon>Bacillota</taxon>
        <taxon>Negativicutes</taxon>
        <taxon>Acidaminococcales</taxon>
        <taxon>Acidaminococcaceae</taxon>
        <taxon>Acidaminococcaceae incertae sedis</taxon>
        <taxon>Candidatus Avacidaminococcus</taxon>
    </lineage>
</organism>
<comment type="subcellular location">
    <subcellularLocation>
        <location evidence="1">Membrane</location>
    </subcellularLocation>
</comment>